<keyword evidence="6" id="KW-0229">DNA integration</keyword>
<keyword evidence="8" id="KW-0808">Transferase</keyword>
<dbReference type="InterPro" id="IPR036397">
    <property type="entry name" value="RNaseH_sf"/>
</dbReference>
<dbReference type="Gene3D" id="3.30.420.10">
    <property type="entry name" value="Ribonuclease H-like superfamily/Ribonuclease H"/>
    <property type="match status" value="1"/>
</dbReference>
<keyword evidence="9" id="KW-0233">DNA recombination</keyword>
<evidence type="ECO:0000256" key="1">
    <source>
        <dbReference type="ARBA" id="ARBA00022722"/>
    </source>
</evidence>
<dbReference type="InterPro" id="IPR012337">
    <property type="entry name" value="RNaseH-like_sf"/>
</dbReference>
<dbReference type="InterPro" id="IPR057670">
    <property type="entry name" value="SH3_retrovirus"/>
</dbReference>
<keyword evidence="8" id="KW-0239">DNA-directed DNA polymerase</keyword>
<evidence type="ECO:0000259" key="11">
    <source>
        <dbReference type="Pfam" id="PF25597"/>
    </source>
</evidence>
<evidence type="ECO:0000256" key="6">
    <source>
        <dbReference type="ARBA" id="ARBA00022908"/>
    </source>
</evidence>
<evidence type="ECO:0000256" key="3">
    <source>
        <dbReference type="ARBA" id="ARBA00022759"/>
    </source>
</evidence>
<keyword evidence="1" id="KW-0540">Nuclease</keyword>
<evidence type="ECO:0000256" key="4">
    <source>
        <dbReference type="ARBA" id="ARBA00022801"/>
    </source>
</evidence>
<dbReference type="GO" id="GO:0006310">
    <property type="term" value="P:DNA recombination"/>
    <property type="evidence" value="ECO:0007669"/>
    <property type="project" value="UniProtKB-KW"/>
</dbReference>
<dbReference type="SUPFAM" id="SSF53098">
    <property type="entry name" value="Ribonuclease H-like"/>
    <property type="match status" value="1"/>
</dbReference>
<evidence type="ECO:0000256" key="5">
    <source>
        <dbReference type="ARBA" id="ARBA00022842"/>
    </source>
</evidence>
<organism evidence="12 13">
    <name type="scientific">Ooceraea biroi</name>
    <name type="common">Clonal raider ant</name>
    <name type="synonym">Cerapachys biroi</name>
    <dbReference type="NCBI Taxonomy" id="2015173"/>
    <lineage>
        <taxon>Eukaryota</taxon>
        <taxon>Metazoa</taxon>
        <taxon>Ecdysozoa</taxon>
        <taxon>Arthropoda</taxon>
        <taxon>Hexapoda</taxon>
        <taxon>Insecta</taxon>
        <taxon>Pterygota</taxon>
        <taxon>Neoptera</taxon>
        <taxon>Endopterygota</taxon>
        <taxon>Hymenoptera</taxon>
        <taxon>Apocrita</taxon>
        <taxon>Aculeata</taxon>
        <taxon>Formicoidea</taxon>
        <taxon>Formicidae</taxon>
        <taxon>Dorylinae</taxon>
        <taxon>Ooceraea</taxon>
    </lineage>
</organism>
<sequence length="165" mass="19365">ININYTAPYSPQLNERKAERLNRTLVEKVRALLYDQENAKELWGEAIRVAAFLYNRSPNKINNETAFELWNGEKPDLKSLKIFGCKAYAKEMGQLKKLNKRSKSYKFIGYAQNAYRLWDQTKRKIIISRDVIFDEMAQVEGKKEKSQVKISSERIEESEPEEEPK</sequence>
<dbReference type="GO" id="GO:0016787">
    <property type="term" value="F:hydrolase activity"/>
    <property type="evidence" value="ECO:0007669"/>
    <property type="project" value="UniProtKB-KW"/>
</dbReference>
<evidence type="ECO:0000313" key="12">
    <source>
        <dbReference type="EMBL" id="EZA52811.1"/>
    </source>
</evidence>
<dbReference type="GO" id="GO:0004519">
    <property type="term" value="F:endonuclease activity"/>
    <property type="evidence" value="ECO:0007669"/>
    <property type="project" value="UniProtKB-KW"/>
</dbReference>
<dbReference type="STRING" id="2015173.A0A026WAV8"/>
<dbReference type="AlphaFoldDB" id="A0A026WAV8"/>
<gene>
    <name evidence="12" type="ORF">X777_08144</name>
</gene>
<dbReference type="PANTHER" id="PTHR42648">
    <property type="entry name" value="TRANSPOSASE, PUTATIVE-RELATED"/>
    <property type="match status" value="1"/>
</dbReference>
<dbReference type="GO" id="GO:0003676">
    <property type="term" value="F:nucleic acid binding"/>
    <property type="evidence" value="ECO:0007669"/>
    <property type="project" value="InterPro"/>
</dbReference>
<dbReference type="Proteomes" id="UP000053097">
    <property type="component" value="Unassembled WGS sequence"/>
</dbReference>
<keyword evidence="5" id="KW-0460">Magnesium</keyword>
<keyword evidence="4" id="KW-0378">Hydrolase</keyword>
<evidence type="ECO:0000256" key="9">
    <source>
        <dbReference type="ARBA" id="ARBA00023172"/>
    </source>
</evidence>
<dbReference type="GO" id="GO:0003964">
    <property type="term" value="F:RNA-directed DNA polymerase activity"/>
    <property type="evidence" value="ECO:0007669"/>
    <property type="project" value="UniProtKB-KW"/>
</dbReference>
<feature type="domain" description="Retroviral polymerase SH3-like" evidence="11">
    <location>
        <begin position="85"/>
        <end position="144"/>
    </location>
</feature>
<protein>
    <submittedName>
        <fullName evidence="12">Copia protein</fullName>
    </submittedName>
</protein>
<dbReference type="PANTHER" id="PTHR42648:SF11">
    <property type="entry name" value="TRANSPOSON TY4-P GAG-POL POLYPROTEIN"/>
    <property type="match status" value="1"/>
</dbReference>
<evidence type="ECO:0000256" key="8">
    <source>
        <dbReference type="ARBA" id="ARBA00022932"/>
    </source>
</evidence>
<dbReference type="OMA" id="ITHTYEN"/>
<dbReference type="GO" id="GO:0015074">
    <property type="term" value="P:DNA integration"/>
    <property type="evidence" value="ECO:0007669"/>
    <property type="project" value="UniProtKB-KW"/>
</dbReference>
<accession>A0A026WAV8</accession>
<evidence type="ECO:0000256" key="7">
    <source>
        <dbReference type="ARBA" id="ARBA00022918"/>
    </source>
</evidence>
<feature type="region of interest" description="Disordered" evidence="10">
    <location>
        <begin position="142"/>
        <end position="165"/>
    </location>
</feature>
<keyword evidence="8" id="KW-0548">Nucleotidyltransferase</keyword>
<evidence type="ECO:0000256" key="2">
    <source>
        <dbReference type="ARBA" id="ARBA00022723"/>
    </source>
</evidence>
<dbReference type="InterPro" id="IPR039537">
    <property type="entry name" value="Retrotran_Ty1/copia-like"/>
</dbReference>
<evidence type="ECO:0000256" key="10">
    <source>
        <dbReference type="SAM" id="MobiDB-lite"/>
    </source>
</evidence>
<evidence type="ECO:0000313" key="13">
    <source>
        <dbReference type="Proteomes" id="UP000053097"/>
    </source>
</evidence>
<keyword evidence="3" id="KW-0255">Endonuclease</keyword>
<keyword evidence="13" id="KW-1185">Reference proteome</keyword>
<reference evidence="12 13" key="1">
    <citation type="journal article" date="2014" name="Curr. Biol.">
        <title>The genome of the clonal raider ant Cerapachys biroi.</title>
        <authorList>
            <person name="Oxley P.R."/>
            <person name="Ji L."/>
            <person name="Fetter-Pruneda I."/>
            <person name="McKenzie S.K."/>
            <person name="Li C."/>
            <person name="Hu H."/>
            <person name="Zhang G."/>
            <person name="Kronauer D.J."/>
        </authorList>
    </citation>
    <scope>NUCLEOTIDE SEQUENCE [LARGE SCALE GENOMIC DNA]</scope>
</reference>
<proteinExistence type="predicted"/>
<name>A0A026WAV8_OOCBI</name>
<feature type="non-terminal residue" evidence="12">
    <location>
        <position position="1"/>
    </location>
</feature>
<dbReference type="GO" id="GO:0046872">
    <property type="term" value="F:metal ion binding"/>
    <property type="evidence" value="ECO:0007669"/>
    <property type="project" value="UniProtKB-KW"/>
</dbReference>
<dbReference type="EMBL" id="KK107318">
    <property type="protein sequence ID" value="EZA52811.1"/>
    <property type="molecule type" value="Genomic_DNA"/>
</dbReference>
<dbReference type="Pfam" id="PF25597">
    <property type="entry name" value="SH3_retrovirus"/>
    <property type="match status" value="1"/>
</dbReference>
<keyword evidence="7" id="KW-0695">RNA-directed DNA polymerase</keyword>
<dbReference type="GO" id="GO:0003887">
    <property type="term" value="F:DNA-directed DNA polymerase activity"/>
    <property type="evidence" value="ECO:0007669"/>
    <property type="project" value="UniProtKB-KW"/>
</dbReference>
<keyword evidence="2" id="KW-0479">Metal-binding</keyword>